<proteinExistence type="inferred from homology"/>
<name>A0A7S7NPL9_PALFE</name>
<evidence type="ECO:0000313" key="11">
    <source>
        <dbReference type="Proteomes" id="UP000593892"/>
    </source>
</evidence>
<evidence type="ECO:0000256" key="8">
    <source>
        <dbReference type="SAM" id="MobiDB-lite"/>
    </source>
</evidence>
<evidence type="ECO:0000256" key="4">
    <source>
        <dbReference type="ARBA" id="ARBA00022452"/>
    </source>
</evidence>
<keyword evidence="7" id="KW-0998">Cell outer membrane</keyword>
<dbReference type="GO" id="GO:0015288">
    <property type="term" value="F:porin activity"/>
    <property type="evidence" value="ECO:0007669"/>
    <property type="project" value="TreeGrafter"/>
</dbReference>
<feature type="chain" id="PRO_5032337942" evidence="9">
    <location>
        <begin position="28"/>
        <end position="636"/>
    </location>
</feature>
<dbReference type="RefSeq" id="WP_194449089.1">
    <property type="nucleotide sequence ID" value="NZ_CP063849.1"/>
</dbReference>
<dbReference type="AlphaFoldDB" id="A0A7S7NPL9"/>
<evidence type="ECO:0000256" key="5">
    <source>
        <dbReference type="ARBA" id="ARBA00022692"/>
    </source>
</evidence>
<keyword evidence="5" id="KW-0812">Transmembrane</keyword>
<protein>
    <submittedName>
        <fullName evidence="10">TolC family protein</fullName>
    </submittedName>
</protein>
<dbReference type="Pfam" id="PF02321">
    <property type="entry name" value="OEP"/>
    <property type="match status" value="2"/>
</dbReference>
<sequence>MAGRFFAIRRYLAAGLCVLSPVTPMLAQQPIAPVRSTAAWGIRTYSTPTVPPVRLSNSDRLASMVRAGKLYLTVQDAIALALENSIDLEVARYGPLMAEWQLNRAKAGGTLPGVPSGASQSQSVASGQGVLGSQAAAGVSGGNSGATSRGGGNATISQVGPVTQNLDPTIKGAFTYSHRSIPQPNSVQSITSVLVQDQRVYNASIQQGLLSGGSVTLSYNSNYLNENSPSNVLNPSVAPRLALQFQHNLLRGFGVAVNSRNITVAQNGVKNSSLTFRSQVTAVVVRVLNSYYALVGNHETLKSTTAALDVAERLVTDGKRKIEVGTLSEGDLIPVQAQAATARLDLVNAQTALQQQELQLKSLLSRNGVRDPILASAQIIPVDRLVAPDQAALPPLQEMVEKAIAQRPDIALEKANLVNSEINNLGTKNGVLPSLQVFGSTTNSGLAGTARNVPGSAPPDAYFEGGLGTAVGQVFRRNFPSQAIGAFVQLPIYNRQAQADSNIGNLQIRQSQLALQKDVKQLQVDIMNATVALEQSKARYEAALKSKSLAEELLKGEQRKFELGASTPTDVVRQQRDLTTAQTAEVSSLINYTNARVLMDQTLGSVLEANHVQLAEVSAGKLTAAPSVPPVSSDQK</sequence>
<accession>A0A7S7NPL9</accession>
<dbReference type="KEGG" id="pfer:IRI77_32450"/>
<evidence type="ECO:0000256" key="9">
    <source>
        <dbReference type="SAM" id="SignalP"/>
    </source>
</evidence>
<reference evidence="10 11" key="1">
    <citation type="submission" date="2020-10" db="EMBL/GenBank/DDBJ databases">
        <title>Complete genome sequence of Paludibaculum fermentans P105T, a facultatively anaerobic acidobacterium capable of dissimilatory Fe(III) reduction.</title>
        <authorList>
            <person name="Dedysh S.N."/>
            <person name="Beletsky A.V."/>
            <person name="Kulichevskaya I.S."/>
            <person name="Mardanov A.V."/>
            <person name="Ravin N.V."/>
        </authorList>
    </citation>
    <scope>NUCLEOTIDE SEQUENCE [LARGE SCALE GENOMIC DNA]</scope>
    <source>
        <strain evidence="10 11">P105</strain>
    </source>
</reference>
<feature type="region of interest" description="Disordered" evidence="8">
    <location>
        <begin position="136"/>
        <end position="162"/>
    </location>
</feature>
<organism evidence="10 11">
    <name type="scientific">Paludibaculum fermentans</name>
    <dbReference type="NCBI Taxonomy" id="1473598"/>
    <lineage>
        <taxon>Bacteria</taxon>
        <taxon>Pseudomonadati</taxon>
        <taxon>Acidobacteriota</taxon>
        <taxon>Terriglobia</taxon>
        <taxon>Bryobacterales</taxon>
        <taxon>Bryobacteraceae</taxon>
        <taxon>Paludibaculum</taxon>
    </lineage>
</organism>
<evidence type="ECO:0000256" key="6">
    <source>
        <dbReference type="ARBA" id="ARBA00023136"/>
    </source>
</evidence>
<keyword evidence="6" id="KW-0472">Membrane</keyword>
<gene>
    <name evidence="10" type="ORF">IRI77_32450</name>
</gene>
<comment type="subcellular location">
    <subcellularLocation>
        <location evidence="1">Cell outer membrane</location>
    </subcellularLocation>
</comment>
<keyword evidence="11" id="KW-1185">Reference proteome</keyword>
<dbReference type="PANTHER" id="PTHR30026">
    <property type="entry name" value="OUTER MEMBRANE PROTEIN TOLC"/>
    <property type="match status" value="1"/>
</dbReference>
<dbReference type="GO" id="GO:0015562">
    <property type="term" value="F:efflux transmembrane transporter activity"/>
    <property type="evidence" value="ECO:0007669"/>
    <property type="project" value="InterPro"/>
</dbReference>
<keyword evidence="9" id="KW-0732">Signal</keyword>
<feature type="compositionally biased region" description="Gly residues" evidence="8">
    <location>
        <begin position="139"/>
        <end position="153"/>
    </location>
</feature>
<dbReference type="PANTHER" id="PTHR30026:SF23">
    <property type="entry name" value="TO APRF-PUTATIVE OUTER MEMBRANE EFFLUX PROTEIN OR SECRETED ALKALINE PHOSPHATASE-RELATED"/>
    <property type="match status" value="1"/>
</dbReference>
<dbReference type="GO" id="GO:0009279">
    <property type="term" value="C:cell outer membrane"/>
    <property type="evidence" value="ECO:0007669"/>
    <property type="project" value="UniProtKB-SubCell"/>
</dbReference>
<dbReference type="EMBL" id="CP063849">
    <property type="protein sequence ID" value="QOY87420.1"/>
    <property type="molecule type" value="Genomic_DNA"/>
</dbReference>
<dbReference type="InterPro" id="IPR051906">
    <property type="entry name" value="TolC-like"/>
</dbReference>
<dbReference type="Proteomes" id="UP000593892">
    <property type="component" value="Chromosome"/>
</dbReference>
<dbReference type="SUPFAM" id="SSF56954">
    <property type="entry name" value="Outer membrane efflux proteins (OEP)"/>
    <property type="match status" value="1"/>
</dbReference>
<keyword evidence="4" id="KW-1134">Transmembrane beta strand</keyword>
<evidence type="ECO:0000256" key="3">
    <source>
        <dbReference type="ARBA" id="ARBA00022448"/>
    </source>
</evidence>
<evidence type="ECO:0000256" key="2">
    <source>
        <dbReference type="ARBA" id="ARBA00007613"/>
    </source>
</evidence>
<comment type="similarity">
    <text evidence="2">Belongs to the outer membrane factor (OMF) (TC 1.B.17) family.</text>
</comment>
<keyword evidence="3" id="KW-0813">Transport</keyword>
<dbReference type="InterPro" id="IPR003423">
    <property type="entry name" value="OMP_efflux"/>
</dbReference>
<dbReference type="GO" id="GO:1990281">
    <property type="term" value="C:efflux pump complex"/>
    <property type="evidence" value="ECO:0007669"/>
    <property type="project" value="TreeGrafter"/>
</dbReference>
<evidence type="ECO:0000313" key="10">
    <source>
        <dbReference type="EMBL" id="QOY87420.1"/>
    </source>
</evidence>
<feature type="signal peptide" evidence="9">
    <location>
        <begin position="1"/>
        <end position="27"/>
    </location>
</feature>
<dbReference type="Gene3D" id="1.20.1600.10">
    <property type="entry name" value="Outer membrane efflux proteins (OEP)"/>
    <property type="match status" value="1"/>
</dbReference>
<evidence type="ECO:0000256" key="7">
    <source>
        <dbReference type="ARBA" id="ARBA00023237"/>
    </source>
</evidence>
<evidence type="ECO:0000256" key="1">
    <source>
        <dbReference type="ARBA" id="ARBA00004442"/>
    </source>
</evidence>